<dbReference type="Pfam" id="PF04241">
    <property type="entry name" value="DUF423"/>
    <property type="match status" value="1"/>
</dbReference>
<evidence type="ECO:0000256" key="5">
    <source>
        <dbReference type="ARBA" id="ARBA00023136"/>
    </source>
</evidence>
<keyword evidence="3 6" id="KW-0812">Transmembrane</keyword>
<sequence>MSPRTILTLAAALGALAVIVGAFGAHALRTRLEPDMLAIWRTGVEYQFYHVFALLAVGLFAAQRPSTLLSVAACLFIAGIVVFSGSLYALALSGIRVLGAVTPFGGLAMIAGWTCLAFAAWRQ</sequence>
<reference evidence="7 8" key="1">
    <citation type="submission" date="2023-09" db="EMBL/GenBank/DDBJ databases">
        <authorList>
            <person name="Rey-Velasco X."/>
        </authorList>
    </citation>
    <scope>NUCLEOTIDE SEQUENCE [LARGE SCALE GENOMIC DNA]</scope>
    <source>
        <strain evidence="7 8">W345</strain>
    </source>
</reference>
<keyword evidence="8" id="KW-1185">Reference proteome</keyword>
<comment type="subcellular location">
    <subcellularLocation>
        <location evidence="1">Membrane</location>
        <topology evidence="1">Multi-pass membrane protein</topology>
    </subcellularLocation>
</comment>
<dbReference type="Proteomes" id="UP001254608">
    <property type="component" value="Unassembled WGS sequence"/>
</dbReference>
<feature type="transmembrane region" description="Helical" evidence="6">
    <location>
        <begin position="69"/>
        <end position="91"/>
    </location>
</feature>
<evidence type="ECO:0000256" key="3">
    <source>
        <dbReference type="ARBA" id="ARBA00022692"/>
    </source>
</evidence>
<dbReference type="EMBL" id="JAVRIC010000006">
    <property type="protein sequence ID" value="MDT0496956.1"/>
    <property type="molecule type" value="Genomic_DNA"/>
</dbReference>
<evidence type="ECO:0000313" key="7">
    <source>
        <dbReference type="EMBL" id="MDT0496956.1"/>
    </source>
</evidence>
<comment type="caution">
    <text evidence="7">The sequence shown here is derived from an EMBL/GenBank/DDBJ whole genome shotgun (WGS) entry which is preliminary data.</text>
</comment>
<gene>
    <name evidence="7" type="ORF">RM530_06195</name>
</gene>
<accession>A0ABU2WGF5</accession>
<keyword evidence="5 6" id="KW-0472">Membrane</keyword>
<evidence type="ECO:0000256" key="6">
    <source>
        <dbReference type="SAM" id="Phobius"/>
    </source>
</evidence>
<feature type="transmembrane region" description="Helical" evidence="6">
    <location>
        <begin position="97"/>
        <end position="121"/>
    </location>
</feature>
<evidence type="ECO:0000256" key="2">
    <source>
        <dbReference type="ARBA" id="ARBA00009694"/>
    </source>
</evidence>
<keyword evidence="4 6" id="KW-1133">Transmembrane helix</keyword>
<organism evidence="7 8">
    <name type="scientific">Banduia mediterranea</name>
    <dbReference type="NCBI Taxonomy" id="3075609"/>
    <lineage>
        <taxon>Bacteria</taxon>
        <taxon>Pseudomonadati</taxon>
        <taxon>Pseudomonadota</taxon>
        <taxon>Gammaproteobacteria</taxon>
        <taxon>Nevskiales</taxon>
        <taxon>Algiphilaceae</taxon>
        <taxon>Banduia</taxon>
    </lineage>
</organism>
<dbReference type="InterPro" id="IPR006696">
    <property type="entry name" value="DUF423"/>
</dbReference>
<evidence type="ECO:0000313" key="8">
    <source>
        <dbReference type="Proteomes" id="UP001254608"/>
    </source>
</evidence>
<dbReference type="PANTHER" id="PTHR43461">
    <property type="entry name" value="TRANSMEMBRANE PROTEIN 256"/>
    <property type="match status" value="1"/>
</dbReference>
<evidence type="ECO:0000256" key="4">
    <source>
        <dbReference type="ARBA" id="ARBA00022989"/>
    </source>
</evidence>
<dbReference type="RefSeq" id="WP_311364350.1">
    <property type="nucleotide sequence ID" value="NZ_JAVRIC010000006.1"/>
</dbReference>
<name>A0ABU2WGF5_9GAMM</name>
<dbReference type="PANTHER" id="PTHR43461:SF1">
    <property type="entry name" value="TRANSMEMBRANE PROTEIN 256"/>
    <property type="match status" value="1"/>
</dbReference>
<comment type="similarity">
    <text evidence="2">Belongs to the UPF0382 family.</text>
</comment>
<evidence type="ECO:0000256" key="1">
    <source>
        <dbReference type="ARBA" id="ARBA00004141"/>
    </source>
</evidence>
<protein>
    <submittedName>
        <fullName evidence="7">DUF423 domain-containing protein</fullName>
    </submittedName>
</protein>
<proteinExistence type="inferred from homology"/>
<feature type="transmembrane region" description="Helical" evidence="6">
    <location>
        <begin position="46"/>
        <end position="62"/>
    </location>
</feature>